<feature type="coiled-coil region" evidence="1">
    <location>
        <begin position="59"/>
        <end position="86"/>
    </location>
</feature>
<name>A0A6C0CQ10_9ZZZZ</name>
<accession>A0A6C0CQ10</accession>
<reference evidence="2" key="1">
    <citation type="journal article" date="2020" name="Nature">
        <title>Giant virus diversity and host interactions through global metagenomics.</title>
        <authorList>
            <person name="Schulz F."/>
            <person name="Roux S."/>
            <person name="Paez-Espino D."/>
            <person name="Jungbluth S."/>
            <person name="Walsh D.A."/>
            <person name="Denef V.J."/>
            <person name="McMahon K.D."/>
            <person name="Konstantinidis K.T."/>
            <person name="Eloe-Fadrosh E.A."/>
            <person name="Kyrpides N.C."/>
            <person name="Woyke T."/>
        </authorList>
    </citation>
    <scope>NUCLEOTIDE SEQUENCE</scope>
    <source>
        <strain evidence="2">GVMAG-M-3300021425-30</strain>
    </source>
</reference>
<keyword evidence="1" id="KW-0175">Coiled coil</keyword>
<feature type="coiled-coil region" evidence="1">
    <location>
        <begin position="110"/>
        <end position="170"/>
    </location>
</feature>
<proteinExistence type="predicted"/>
<protein>
    <submittedName>
        <fullName evidence="2">Uncharacterized protein</fullName>
    </submittedName>
</protein>
<dbReference type="AlphaFoldDB" id="A0A6C0CQ10"/>
<evidence type="ECO:0000256" key="1">
    <source>
        <dbReference type="SAM" id="Coils"/>
    </source>
</evidence>
<sequence length="365" mass="42914">MQTRQEEQDVIETYILDDPTISKFHSLSLAEKKRVIRLGMLFIENGNTSTQLWENDEWDKKLQNTIKSYEEKLASIQLKLDKSNLDFKDYCSSRDKHQQTLIDSAIVAEQQKYASQIKALQDTNNSLRKDLSDIHVTLEEKFNSRLMKTIEQYNDKMETMRQDYENKLSRTVNSTLKGKDGEVYVYGKLNMMFPKADIEDTHNFPHRGDFIMRENGFTMMIETKNYSKNVQKSEIDKFYRDIDEPGNSDIQCAVFVSLHTGICNKDDFQFEIRNMIPILFIHKLNENFDNLFLAVKFFKLIIDQTGLDLSSKEVLDAFKNISTTIKRNFRKQKTILDKYHSEQMQLITSQSTNIVDLYNIIKVKY</sequence>
<dbReference type="EMBL" id="MN739470">
    <property type="protein sequence ID" value="QHT06571.1"/>
    <property type="molecule type" value="Genomic_DNA"/>
</dbReference>
<evidence type="ECO:0000313" key="2">
    <source>
        <dbReference type="EMBL" id="QHT06571.1"/>
    </source>
</evidence>
<organism evidence="2">
    <name type="scientific">viral metagenome</name>
    <dbReference type="NCBI Taxonomy" id="1070528"/>
    <lineage>
        <taxon>unclassified sequences</taxon>
        <taxon>metagenomes</taxon>
        <taxon>organismal metagenomes</taxon>
    </lineage>
</organism>